<gene>
    <name evidence="10" type="ORF">A0O31_01183</name>
</gene>
<proteinExistence type="inferred from homology"/>
<reference evidence="11" key="1">
    <citation type="submission" date="2016-06" db="EMBL/GenBank/DDBJ databases">
        <title>Whole genome sequencing of Thermus brockianus strain GE-1.</title>
        <authorList>
            <person name="Schaefers C."/>
            <person name="Blank S."/>
            <person name="Wiebusch S."/>
            <person name="Elleuche S."/>
            <person name="Antranikian G."/>
        </authorList>
    </citation>
    <scope>NUCLEOTIDE SEQUENCE [LARGE SCALE GENOMIC DNA]</scope>
    <source>
        <strain evidence="11">GE-1</strain>
    </source>
</reference>
<dbReference type="NCBIfam" id="TIGR00974">
    <property type="entry name" value="3a0107s02c"/>
    <property type="match status" value="1"/>
</dbReference>
<protein>
    <recommendedName>
        <fullName evidence="8">Phosphate transport system permease protein PstA</fullName>
    </recommendedName>
</protein>
<keyword evidence="5 8" id="KW-0812">Transmembrane</keyword>
<dbReference type="AlphaFoldDB" id="A0A1J0LT94"/>
<dbReference type="STRING" id="56956.A0O31_01183"/>
<feature type="transmembrane region" description="Helical" evidence="8">
    <location>
        <begin position="302"/>
        <end position="327"/>
    </location>
</feature>
<feature type="transmembrane region" description="Helical" evidence="8">
    <location>
        <begin position="26"/>
        <end position="46"/>
    </location>
</feature>
<dbReference type="SUPFAM" id="SSF161098">
    <property type="entry name" value="MetI-like"/>
    <property type="match status" value="1"/>
</dbReference>
<dbReference type="PANTHER" id="PTHR43470:SF5">
    <property type="entry name" value="PHOSPHATE TRANSPORT SYSTEM PERMEASE PROTEIN PSTA"/>
    <property type="match status" value="1"/>
</dbReference>
<feature type="transmembrane region" description="Helical" evidence="8">
    <location>
        <begin position="261"/>
        <end position="281"/>
    </location>
</feature>
<dbReference type="RefSeq" id="WP_018110995.1">
    <property type="nucleotide sequence ID" value="NZ_CP016312.1"/>
</dbReference>
<dbReference type="Pfam" id="PF00528">
    <property type="entry name" value="BPD_transp_1"/>
    <property type="match status" value="1"/>
</dbReference>
<feature type="transmembrane region" description="Helical" evidence="8">
    <location>
        <begin position="371"/>
        <end position="396"/>
    </location>
</feature>
<evidence type="ECO:0000256" key="5">
    <source>
        <dbReference type="ARBA" id="ARBA00022692"/>
    </source>
</evidence>
<evidence type="ECO:0000256" key="4">
    <source>
        <dbReference type="ARBA" id="ARBA00022475"/>
    </source>
</evidence>
<evidence type="ECO:0000259" key="9">
    <source>
        <dbReference type="PROSITE" id="PS50928"/>
    </source>
</evidence>
<name>A0A1J0LT94_THEBO</name>
<evidence type="ECO:0000313" key="11">
    <source>
        <dbReference type="Proteomes" id="UP000182993"/>
    </source>
</evidence>
<feature type="domain" description="ABC transmembrane type-1" evidence="9">
    <location>
        <begin position="187"/>
        <end position="392"/>
    </location>
</feature>
<dbReference type="KEGG" id="tbc:A0O31_01183"/>
<keyword evidence="6 8" id="KW-1133">Transmembrane helix</keyword>
<dbReference type="Proteomes" id="UP000182993">
    <property type="component" value="Chromosome"/>
</dbReference>
<dbReference type="GeneID" id="3168035"/>
<evidence type="ECO:0000256" key="8">
    <source>
        <dbReference type="RuleBase" id="RU363043"/>
    </source>
</evidence>
<evidence type="ECO:0000256" key="3">
    <source>
        <dbReference type="ARBA" id="ARBA00022448"/>
    </source>
</evidence>
<dbReference type="PANTHER" id="PTHR43470">
    <property type="entry name" value="PHOSPHATE TRANSPORT SYSTEM PERMEASE PROTEIN PSTA-RELATED"/>
    <property type="match status" value="1"/>
</dbReference>
<dbReference type="OrthoDB" id="9807065at2"/>
<dbReference type="EMBL" id="CP016312">
    <property type="protein sequence ID" value="APD09322.1"/>
    <property type="molecule type" value="Genomic_DNA"/>
</dbReference>
<keyword evidence="4 8" id="KW-1003">Cell membrane</keyword>
<dbReference type="InterPro" id="IPR005672">
    <property type="entry name" value="Phosphate_PstA"/>
</dbReference>
<evidence type="ECO:0000256" key="2">
    <source>
        <dbReference type="ARBA" id="ARBA00007069"/>
    </source>
</evidence>
<keyword evidence="3" id="KW-0813">Transport</keyword>
<dbReference type="GO" id="GO:0035435">
    <property type="term" value="P:phosphate ion transmembrane transport"/>
    <property type="evidence" value="ECO:0007669"/>
    <property type="project" value="InterPro"/>
</dbReference>
<comment type="subcellular location">
    <subcellularLocation>
        <location evidence="1 8">Cell membrane</location>
        <topology evidence="1 8">Multi-pass membrane protein</topology>
    </subcellularLocation>
</comment>
<dbReference type="GO" id="GO:0005886">
    <property type="term" value="C:plasma membrane"/>
    <property type="evidence" value="ECO:0007669"/>
    <property type="project" value="UniProtKB-SubCell"/>
</dbReference>
<dbReference type="InterPro" id="IPR000515">
    <property type="entry name" value="MetI-like"/>
</dbReference>
<sequence length="404" mass="44393">MNRTLSSPSPEAFGTDPWKTRIDRTFARALVLPLVLAIGLLVLLLGDTLYRSVSVQVVRADEGPGRTYPFGLAATEVLRQELLARGYTEEEARSLLQDPTERRVLFLQNRVELMWNTQEGPFRYVVTGLRDERVADFSLLEGLRRWEELKAGLGEGERLVLNPWLDQSFLTRTPSRSPLTAGIGVAIWGTIWVLSLALLIAIPVGIGTAILLEEYLREGTLNRILEVNLRNLAGVPSIVYGLLGLAIFVREMGLGPTILSAALTLGLLGIPVIVVTARESLRAVPESLRQAAFALGATRRQVVFRVVVPAALPGMVTGVILSAARLIGEAAPLLLVGAAAYVPFYPTGPLSEYTVIPVQIYLWVSMNIPEFARVAAAGILVMLLVLSGLYFLALYLRNRFRREW</sequence>
<evidence type="ECO:0000256" key="6">
    <source>
        <dbReference type="ARBA" id="ARBA00022989"/>
    </source>
</evidence>
<feature type="transmembrane region" description="Helical" evidence="8">
    <location>
        <begin position="185"/>
        <end position="212"/>
    </location>
</feature>
<accession>A0A1J0LT94</accession>
<evidence type="ECO:0000256" key="1">
    <source>
        <dbReference type="ARBA" id="ARBA00004651"/>
    </source>
</evidence>
<feature type="transmembrane region" description="Helical" evidence="8">
    <location>
        <begin position="232"/>
        <end position="249"/>
    </location>
</feature>
<organism evidence="10 11">
    <name type="scientific">Thermus brockianus</name>
    <dbReference type="NCBI Taxonomy" id="56956"/>
    <lineage>
        <taxon>Bacteria</taxon>
        <taxon>Thermotogati</taxon>
        <taxon>Deinococcota</taxon>
        <taxon>Deinococci</taxon>
        <taxon>Thermales</taxon>
        <taxon>Thermaceae</taxon>
        <taxon>Thermus</taxon>
    </lineage>
</organism>
<dbReference type="PROSITE" id="PS50928">
    <property type="entry name" value="ABC_TM1"/>
    <property type="match status" value="1"/>
</dbReference>
<dbReference type="InterPro" id="IPR035906">
    <property type="entry name" value="MetI-like_sf"/>
</dbReference>
<dbReference type="CDD" id="cd06261">
    <property type="entry name" value="TM_PBP2"/>
    <property type="match status" value="1"/>
</dbReference>
<comment type="similarity">
    <text evidence="2 8">Belongs to the binding-protein-dependent transport system permease family. CysTW subfamily.</text>
</comment>
<evidence type="ECO:0000313" key="10">
    <source>
        <dbReference type="EMBL" id="APD09322.1"/>
    </source>
</evidence>
<evidence type="ECO:0000256" key="7">
    <source>
        <dbReference type="ARBA" id="ARBA00023136"/>
    </source>
</evidence>
<dbReference type="Gene3D" id="1.10.3720.10">
    <property type="entry name" value="MetI-like"/>
    <property type="match status" value="1"/>
</dbReference>
<keyword evidence="7 8" id="KW-0472">Membrane</keyword>
<dbReference type="GO" id="GO:0005315">
    <property type="term" value="F:phosphate transmembrane transporter activity"/>
    <property type="evidence" value="ECO:0007669"/>
    <property type="project" value="InterPro"/>
</dbReference>